<dbReference type="Pfam" id="PF00593">
    <property type="entry name" value="TonB_dep_Rec_b-barrel"/>
    <property type="match status" value="1"/>
</dbReference>
<keyword evidence="17" id="KW-1185">Reference proteome</keyword>
<keyword evidence="7 12" id="KW-0798">TonB box</keyword>
<keyword evidence="3 10" id="KW-0813">Transport</keyword>
<dbReference type="SUPFAM" id="SSF56935">
    <property type="entry name" value="Porins"/>
    <property type="match status" value="1"/>
</dbReference>
<feature type="domain" description="TonB-dependent receptor plug" evidence="15">
    <location>
        <begin position="44"/>
        <end position="147"/>
    </location>
</feature>
<dbReference type="Pfam" id="PF07715">
    <property type="entry name" value="Plug"/>
    <property type="match status" value="1"/>
</dbReference>
<evidence type="ECO:0000256" key="1">
    <source>
        <dbReference type="ARBA" id="ARBA00004571"/>
    </source>
</evidence>
<dbReference type="InterPro" id="IPR011276">
    <property type="entry name" value="TonB_haem/Hb_rcpt"/>
</dbReference>
<dbReference type="Gene3D" id="2.170.130.10">
    <property type="entry name" value="TonB-dependent receptor, plug domain"/>
    <property type="match status" value="1"/>
</dbReference>
<dbReference type="InterPro" id="IPR000531">
    <property type="entry name" value="Beta-barrel_TonB"/>
</dbReference>
<evidence type="ECO:0000313" key="16">
    <source>
        <dbReference type="EMBL" id="SNX49468.1"/>
    </source>
</evidence>
<dbReference type="InterPro" id="IPR010917">
    <property type="entry name" value="TonB_rcpt_CS"/>
</dbReference>
<evidence type="ECO:0000256" key="8">
    <source>
        <dbReference type="ARBA" id="ARBA00023136"/>
    </source>
</evidence>
<name>A0A240ELA8_9VIBR</name>
<dbReference type="NCBIfam" id="TIGR01786">
    <property type="entry name" value="TonB-hemlactrns"/>
    <property type="match status" value="1"/>
</dbReference>
<gene>
    <name evidence="16" type="primary">hxuC</name>
    <name evidence="16" type="ORF">VTH8203_03116</name>
</gene>
<feature type="domain" description="TonB-dependent receptor-like beta-barrel" evidence="14">
    <location>
        <begin position="230"/>
        <end position="649"/>
    </location>
</feature>
<dbReference type="InterPro" id="IPR010949">
    <property type="entry name" value="TonB_Hb/transfer/lactofer_rcpt"/>
</dbReference>
<sequence>MKLKLSIIASSVVLALSSNAFAENDVSSLNEVVVTGSRAEKTDQDKTRSVAKVDLEKLDEIQPNSVAEAIKYEPNVSVVGANVPGNQSVNIRGLSGNKVLQVIDGNRQNMQYGHRPTYFLDPSLLGSVEVVKGPISSLYGSGAIGGVVVQNTLSADDIVEENGLGGRVKVGYQDNGDVWTNTAALANKNDDIDWIIAGSYKDSGYMKQGDDSTLYGTEATNKTGLAKFNWQINEAHKLGFNLRYADLNGRPPVVGDSSGQLNDPDSLISRRTKDQSYGINYAFNPNNPWVNLEASIYRNDTKITEVDPSIGGEDVSQLNTTGFNLTNQSEARKFKLFTGVDGYLDELDAQRAASVSGRPELPTDAQTSVIGAFGYINYEIIESVVADLGVRYDSFTSKAKGYDDNNQSSWSPSVGLFWQAQQWMAWSIRYDEAFRAPDTSELYMSGTHFAYFPGGPSNIFVPNPELSPEKSHNIELKGQFNFENVFADDSLDITAAAFQNKVKDFINLDVDMTPAGTCNPRGSFEGCAGTSKSSNIDNAELTGYEVAADYRWQQLLVGLSYGQTRGKDTDTDEWISNIPADKWVAHLQYGFWNIDTKIGTRATFVNAQNRLPAGDTEGPYDSYQLVDFYTSWEPTSELEGLKVDLSLINAFDENYRTAWTQVYQPGRSVRLNAQYTF</sequence>
<dbReference type="Gene3D" id="2.40.170.20">
    <property type="entry name" value="TonB-dependent receptor, beta-barrel domain"/>
    <property type="match status" value="1"/>
</dbReference>
<evidence type="ECO:0000256" key="7">
    <source>
        <dbReference type="ARBA" id="ARBA00023077"/>
    </source>
</evidence>
<dbReference type="CDD" id="cd01347">
    <property type="entry name" value="ligand_gated_channel"/>
    <property type="match status" value="1"/>
</dbReference>
<evidence type="ECO:0000313" key="17">
    <source>
        <dbReference type="Proteomes" id="UP000219336"/>
    </source>
</evidence>
<organism evidence="16 17">
    <name type="scientific">Vibrio thalassae</name>
    <dbReference type="NCBI Taxonomy" id="1243014"/>
    <lineage>
        <taxon>Bacteria</taxon>
        <taxon>Pseudomonadati</taxon>
        <taxon>Pseudomonadota</taxon>
        <taxon>Gammaproteobacteria</taxon>
        <taxon>Vibrionales</taxon>
        <taxon>Vibrionaceae</taxon>
        <taxon>Vibrio</taxon>
    </lineage>
</organism>
<dbReference type="AlphaFoldDB" id="A0A240ELA8"/>
<evidence type="ECO:0000256" key="5">
    <source>
        <dbReference type="ARBA" id="ARBA00022692"/>
    </source>
</evidence>
<accession>A0A240ELA8</accession>
<dbReference type="InterPro" id="IPR039426">
    <property type="entry name" value="TonB-dep_rcpt-like"/>
</dbReference>
<evidence type="ECO:0000256" key="9">
    <source>
        <dbReference type="ARBA" id="ARBA00023237"/>
    </source>
</evidence>
<dbReference type="PANTHER" id="PTHR30069:SF41">
    <property type="entry name" value="HEME_HEMOPEXIN UTILIZATION PROTEIN C"/>
    <property type="match status" value="1"/>
</dbReference>
<comment type="similarity">
    <text evidence="2 10 12">Belongs to the TonB-dependent receptor family.</text>
</comment>
<dbReference type="InterPro" id="IPR012910">
    <property type="entry name" value="Plug_dom"/>
</dbReference>
<evidence type="ECO:0000259" key="14">
    <source>
        <dbReference type="Pfam" id="PF00593"/>
    </source>
</evidence>
<evidence type="ECO:0000259" key="15">
    <source>
        <dbReference type="Pfam" id="PF07715"/>
    </source>
</evidence>
<proteinExistence type="inferred from homology"/>
<evidence type="ECO:0000256" key="2">
    <source>
        <dbReference type="ARBA" id="ARBA00009810"/>
    </source>
</evidence>
<dbReference type="GO" id="GO:0044718">
    <property type="term" value="P:siderophore transmembrane transport"/>
    <property type="evidence" value="ECO:0007669"/>
    <property type="project" value="TreeGrafter"/>
</dbReference>
<keyword evidence="4 10" id="KW-1134">Transmembrane beta strand</keyword>
<protein>
    <submittedName>
        <fullName evidence="16">Heme/hemopexin utilization protein C</fullName>
    </submittedName>
</protein>
<evidence type="ECO:0000256" key="10">
    <source>
        <dbReference type="PROSITE-ProRule" id="PRU01360"/>
    </source>
</evidence>
<dbReference type="PANTHER" id="PTHR30069">
    <property type="entry name" value="TONB-DEPENDENT OUTER MEMBRANE RECEPTOR"/>
    <property type="match status" value="1"/>
</dbReference>
<keyword evidence="6 13" id="KW-0732">Signal</keyword>
<keyword evidence="9 10" id="KW-0998">Cell outer membrane</keyword>
<evidence type="ECO:0000256" key="3">
    <source>
        <dbReference type="ARBA" id="ARBA00022448"/>
    </source>
</evidence>
<comment type="subcellular location">
    <subcellularLocation>
        <location evidence="1 10">Cell outer membrane</location>
        <topology evidence="1 10">Multi-pass membrane protein</topology>
    </subcellularLocation>
</comment>
<dbReference type="Proteomes" id="UP000219336">
    <property type="component" value="Unassembled WGS sequence"/>
</dbReference>
<evidence type="ECO:0000256" key="6">
    <source>
        <dbReference type="ARBA" id="ARBA00022729"/>
    </source>
</evidence>
<dbReference type="PROSITE" id="PS01156">
    <property type="entry name" value="TONB_DEPENDENT_REC_2"/>
    <property type="match status" value="1"/>
</dbReference>
<dbReference type="GO" id="GO:0009279">
    <property type="term" value="C:cell outer membrane"/>
    <property type="evidence" value="ECO:0007669"/>
    <property type="project" value="UniProtKB-SubCell"/>
</dbReference>
<feature type="signal peptide" evidence="13">
    <location>
        <begin position="1"/>
        <end position="22"/>
    </location>
</feature>
<dbReference type="InterPro" id="IPR037066">
    <property type="entry name" value="Plug_dom_sf"/>
</dbReference>
<reference evidence="17" key="1">
    <citation type="submission" date="2016-06" db="EMBL/GenBank/DDBJ databases">
        <authorList>
            <person name="Rodrigo-Torres L."/>
            <person name="Arahal R.D."/>
            <person name="Lucena T."/>
        </authorList>
    </citation>
    <scope>NUCLEOTIDE SEQUENCE [LARGE SCALE GENOMIC DNA]</scope>
    <source>
        <strain evidence="17">CECT8203</strain>
    </source>
</reference>
<dbReference type="PROSITE" id="PS52016">
    <property type="entry name" value="TONB_DEPENDENT_REC_3"/>
    <property type="match status" value="1"/>
</dbReference>
<dbReference type="EMBL" id="OANU01000062">
    <property type="protein sequence ID" value="SNX49468.1"/>
    <property type="molecule type" value="Genomic_DNA"/>
</dbReference>
<feature type="short sequence motif" description="TonB C-terminal box" evidence="11">
    <location>
        <begin position="660"/>
        <end position="677"/>
    </location>
</feature>
<feature type="chain" id="PRO_5013326182" evidence="13">
    <location>
        <begin position="23"/>
        <end position="677"/>
    </location>
</feature>
<dbReference type="NCBIfam" id="TIGR01785">
    <property type="entry name" value="TonB-hemin"/>
    <property type="match status" value="1"/>
</dbReference>
<keyword evidence="5 10" id="KW-0812">Transmembrane</keyword>
<evidence type="ECO:0000256" key="11">
    <source>
        <dbReference type="PROSITE-ProRule" id="PRU10144"/>
    </source>
</evidence>
<dbReference type="InterPro" id="IPR036942">
    <property type="entry name" value="Beta-barrel_TonB_sf"/>
</dbReference>
<dbReference type="GO" id="GO:0015232">
    <property type="term" value="F:heme transmembrane transporter activity"/>
    <property type="evidence" value="ECO:0007669"/>
    <property type="project" value="InterPro"/>
</dbReference>
<evidence type="ECO:0000256" key="4">
    <source>
        <dbReference type="ARBA" id="ARBA00022452"/>
    </source>
</evidence>
<evidence type="ECO:0000256" key="12">
    <source>
        <dbReference type="RuleBase" id="RU003357"/>
    </source>
</evidence>
<dbReference type="OrthoDB" id="9764669at2"/>
<keyword evidence="8 10" id="KW-0472">Membrane</keyword>
<evidence type="ECO:0000256" key="13">
    <source>
        <dbReference type="SAM" id="SignalP"/>
    </source>
</evidence>
<dbReference type="RefSeq" id="WP_096994522.1">
    <property type="nucleotide sequence ID" value="NZ_JBHSII010000009.1"/>
</dbReference>
<dbReference type="GO" id="GO:0015344">
    <property type="term" value="F:siderophore uptake transmembrane transporter activity"/>
    <property type="evidence" value="ECO:0007669"/>
    <property type="project" value="TreeGrafter"/>
</dbReference>